<dbReference type="Proteomes" id="UP001633002">
    <property type="component" value="Unassembled WGS sequence"/>
</dbReference>
<comment type="caution">
    <text evidence="1">The sequence shown here is derived from an EMBL/GenBank/DDBJ whole genome shotgun (WGS) entry which is preliminary data.</text>
</comment>
<gene>
    <name evidence="1" type="ORF">R1sor_007388</name>
</gene>
<protein>
    <submittedName>
        <fullName evidence="1">Uncharacterized protein</fullName>
    </submittedName>
</protein>
<dbReference type="AlphaFoldDB" id="A0ABD3HQB7"/>
<evidence type="ECO:0000313" key="2">
    <source>
        <dbReference type="Proteomes" id="UP001633002"/>
    </source>
</evidence>
<organism evidence="1 2">
    <name type="scientific">Riccia sorocarpa</name>
    <dbReference type="NCBI Taxonomy" id="122646"/>
    <lineage>
        <taxon>Eukaryota</taxon>
        <taxon>Viridiplantae</taxon>
        <taxon>Streptophyta</taxon>
        <taxon>Embryophyta</taxon>
        <taxon>Marchantiophyta</taxon>
        <taxon>Marchantiopsida</taxon>
        <taxon>Marchantiidae</taxon>
        <taxon>Marchantiales</taxon>
        <taxon>Ricciaceae</taxon>
        <taxon>Riccia</taxon>
    </lineage>
</organism>
<sequence>METWKRVQEKYRDSSATEKFLKGWVALRKHIKSLQYEKAKKLHELPEKEKQLKELMEMDPNTLSKNDQIRLGELITEKFKRRKARTTITKLVSEDGQLLTSREEIKKEIFNHYSALYAAQDGRQNRRELSQQLLANVNSRISPEEGRMLDEPPSDNEIFDTLHLLPSGKSPGPDGFTKEVFLILWPIVGSTFCDAVLEFWESQSLAPYFKDGLLFLLPKVDDPREGIRSIIASILERYDAGVGLLFKFYCQSYGSAGGRGDTYIIRE</sequence>
<accession>A0ABD3HQB7</accession>
<evidence type="ECO:0000313" key="1">
    <source>
        <dbReference type="EMBL" id="KAL3693737.1"/>
    </source>
</evidence>
<keyword evidence="2" id="KW-1185">Reference proteome</keyword>
<reference evidence="1 2" key="1">
    <citation type="submission" date="2024-09" db="EMBL/GenBank/DDBJ databases">
        <title>Chromosome-scale assembly of Riccia sorocarpa.</title>
        <authorList>
            <person name="Paukszto L."/>
        </authorList>
    </citation>
    <scope>NUCLEOTIDE SEQUENCE [LARGE SCALE GENOMIC DNA]</scope>
    <source>
        <strain evidence="1">LP-2024</strain>
        <tissue evidence="1">Aerial parts of the thallus</tissue>
    </source>
</reference>
<name>A0ABD3HQB7_9MARC</name>
<proteinExistence type="predicted"/>
<dbReference type="EMBL" id="JBJQOH010000003">
    <property type="protein sequence ID" value="KAL3693737.1"/>
    <property type="molecule type" value="Genomic_DNA"/>
</dbReference>